<gene>
    <name evidence="2" type="ORF">MNBD_ALPHA02-1579</name>
</gene>
<dbReference type="Pfam" id="PF04341">
    <property type="entry name" value="DUF485"/>
    <property type="match status" value="1"/>
</dbReference>
<keyword evidence="1" id="KW-1133">Transmembrane helix</keyword>
<dbReference type="InterPro" id="IPR052959">
    <property type="entry name" value="Inner_membrane_assoc"/>
</dbReference>
<accession>A0A3B0RPQ3</accession>
<feature type="transmembrane region" description="Helical" evidence="1">
    <location>
        <begin position="60"/>
        <end position="85"/>
    </location>
</feature>
<evidence type="ECO:0000313" key="2">
    <source>
        <dbReference type="EMBL" id="VAV90586.1"/>
    </source>
</evidence>
<keyword evidence="1" id="KW-0472">Membrane</keyword>
<dbReference type="InterPro" id="IPR007436">
    <property type="entry name" value="DUF485"/>
</dbReference>
<reference evidence="2" key="1">
    <citation type="submission" date="2018-06" db="EMBL/GenBank/DDBJ databases">
        <authorList>
            <person name="Zhirakovskaya E."/>
        </authorList>
    </citation>
    <scope>NUCLEOTIDE SEQUENCE</scope>
</reference>
<feature type="transmembrane region" description="Helical" evidence="1">
    <location>
        <begin position="27"/>
        <end position="48"/>
    </location>
</feature>
<proteinExistence type="predicted"/>
<dbReference type="EMBL" id="UOED01000059">
    <property type="protein sequence ID" value="VAV90586.1"/>
    <property type="molecule type" value="Genomic_DNA"/>
</dbReference>
<sequence length="104" mass="11409">MSSPETEKCLNNPKFKELTRARANGNILFSLIILVGYGIYVLGISFAPKLMSSPVTSGSSLTYGILIAVLVIVSGMVCSGLYVWWANRKFDVLKQDLLKDLGHE</sequence>
<evidence type="ECO:0000256" key="1">
    <source>
        <dbReference type="SAM" id="Phobius"/>
    </source>
</evidence>
<dbReference type="PANTHER" id="PTHR38598">
    <property type="entry name" value="INNER MEMBRANE PROTEIN YJCH"/>
    <property type="match status" value="1"/>
</dbReference>
<organism evidence="2">
    <name type="scientific">hydrothermal vent metagenome</name>
    <dbReference type="NCBI Taxonomy" id="652676"/>
    <lineage>
        <taxon>unclassified sequences</taxon>
        <taxon>metagenomes</taxon>
        <taxon>ecological metagenomes</taxon>
    </lineage>
</organism>
<dbReference type="AlphaFoldDB" id="A0A3B0RPQ3"/>
<dbReference type="PANTHER" id="PTHR38598:SF1">
    <property type="entry name" value="INNER MEMBRANE PROTEIN YJCH"/>
    <property type="match status" value="1"/>
</dbReference>
<keyword evidence="1" id="KW-0812">Transmembrane</keyword>
<protein>
    <recommendedName>
        <fullName evidence="3">DUF485 domain-containing protein</fullName>
    </recommendedName>
</protein>
<name>A0A3B0RPQ3_9ZZZZ</name>
<evidence type="ECO:0008006" key="3">
    <source>
        <dbReference type="Google" id="ProtNLM"/>
    </source>
</evidence>
<dbReference type="GO" id="GO:0005886">
    <property type="term" value="C:plasma membrane"/>
    <property type="evidence" value="ECO:0007669"/>
    <property type="project" value="TreeGrafter"/>
</dbReference>